<organism evidence="2">
    <name type="scientific">Siphoviridae sp. ctrCv3</name>
    <dbReference type="NCBI Taxonomy" id="2827954"/>
    <lineage>
        <taxon>Viruses</taxon>
        <taxon>Duplodnaviria</taxon>
        <taxon>Heunggongvirae</taxon>
        <taxon>Uroviricota</taxon>
        <taxon>Caudoviricetes</taxon>
    </lineage>
</organism>
<proteinExistence type="predicted"/>
<dbReference type="EMBL" id="BK032572">
    <property type="protein sequence ID" value="DAF48707.1"/>
    <property type="molecule type" value="Genomic_DNA"/>
</dbReference>
<keyword evidence="1" id="KW-1133">Transmembrane helix</keyword>
<name>A0A8S5SD09_9CAUD</name>
<accession>A0A8S5SD09</accession>
<reference evidence="2" key="1">
    <citation type="journal article" date="2021" name="Proc. Natl. Acad. Sci. U.S.A.">
        <title>A Catalog of Tens of Thousands of Viruses from Human Metagenomes Reveals Hidden Associations with Chronic Diseases.</title>
        <authorList>
            <person name="Tisza M.J."/>
            <person name="Buck C.B."/>
        </authorList>
    </citation>
    <scope>NUCLEOTIDE SEQUENCE</scope>
    <source>
        <strain evidence="2">CtrCv3</strain>
    </source>
</reference>
<protein>
    <submittedName>
        <fullName evidence="2">Hemolysin</fullName>
    </submittedName>
</protein>
<keyword evidence="1" id="KW-0472">Membrane</keyword>
<evidence type="ECO:0000256" key="1">
    <source>
        <dbReference type="SAM" id="Phobius"/>
    </source>
</evidence>
<evidence type="ECO:0000313" key="2">
    <source>
        <dbReference type="EMBL" id="DAF48707.1"/>
    </source>
</evidence>
<sequence length="101" mass="11153">MEEVTMDNVVKLAEVDQRARSNTRRIEKLETVQDEIRSLATSTAVMAQRLGEVENHVDEIKASVKTLEAKPGKRWESIVEKLIWLVVGGVIAAALAQAGII</sequence>
<feature type="transmembrane region" description="Helical" evidence="1">
    <location>
        <begin position="82"/>
        <end position="100"/>
    </location>
</feature>
<keyword evidence="1" id="KW-0812">Transmembrane</keyword>